<comment type="function">
    <text evidence="1">Core subunit of the mitochondrial membrane respiratory chain NADH dehydrogenase (Complex I) that is believed to belong to the minimal assembly required for catalysis. Complex I functions in the transfer of electrons from NADH to the respiratory chain. The immediate electron acceptor for the enzyme is believed to be ubiquinone.</text>
</comment>
<keyword evidence="12 18" id="KW-1133">Transmembrane helix</keyword>
<feature type="transmembrane region" description="Helical" evidence="18">
    <location>
        <begin position="20"/>
        <end position="37"/>
    </location>
</feature>
<evidence type="ECO:0000256" key="1">
    <source>
        <dbReference type="ARBA" id="ARBA00003257"/>
    </source>
</evidence>
<keyword evidence="13 18" id="KW-0520">NAD</keyword>
<feature type="transmembrane region" description="Helical" evidence="18">
    <location>
        <begin position="232"/>
        <end position="253"/>
    </location>
</feature>
<sequence length="329" mass="37912">MFFFSMMSGTLITLSSYSWMSMWIGLEINLLSIIPLMKNNNNKFSTEAAFKYFITQSMASTLFLFSMIMNINLTEQINSFSSQILSIVFYTSIFIKVGAAPYHAWFPEVLEGLSWMNCLLMLTWQKIAPLVILLQNFKPSLYMTSIICISAFVGSIVGLNQTSMRKIMGYSSINHIAWMLSSMFTQKMIWVIYFTIYTAISIIIVLTFKIMKTMFLHQMTMIKSNKTMNIIFMLNFLSLGGLPPFLGFLPKWLTINFLINNENMFLSLILIMTAMISLFIYSRIMFSSILMSSEESLLKFNSKMKFKYLFFNLAMLAMLVVCPLILNST</sequence>
<comment type="catalytic activity">
    <reaction evidence="17 18">
        <text>a ubiquinone + NADH + 5 H(+)(in) = a ubiquinol + NAD(+) + 4 H(+)(out)</text>
        <dbReference type="Rhea" id="RHEA:29091"/>
        <dbReference type="Rhea" id="RHEA-COMP:9565"/>
        <dbReference type="Rhea" id="RHEA-COMP:9566"/>
        <dbReference type="ChEBI" id="CHEBI:15378"/>
        <dbReference type="ChEBI" id="CHEBI:16389"/>
        <dbReference type="ChEBI" id="CHEBI:17976"/>
        <dbReference type="ChEBI" id="CHEBI:57540"/>
        <dbReference type="ChEBI" id="CHEBI:57945"/>
        <dbReference type="EC" id="7.1.1.2"/>
    </reaction>
</comment>
<protein>
    <recommendedName>
        <fullName evidence="5 18">NADH-ubiquinone oxidoreductase chain 2</fullName>
        <ecNumber evidence="4 18">7.1.1.2</ecNumber>
    </recommendedName>
</protein>
<evidence type="ECO:0000256" key="10">
    <source>
        <dbReference type="ARBA" id="ARBA00022967"/>
    </source>
</evidence>
<dbReference type="AlphaFoldDB" id="A0A343C2A0"/>
<evidence type="ECO:0000256" key="17">
    <source>
        <dbReference type="ARBA" id="ARBA00049551"/>
    </source>
</evidence>
<feature type="transmembrane region" description="Helical" evidence="18">
    <location>
        <begin position="265"/>
        <end position="286"/>
    </location>
</feature>
<keyword evidence="11 18" id="KW-0249">Electron transport</keyword>
<dbReference type="GO" id="GO:0008137">
    <property type="term" value="F:NADH dehydrogenase (ubiquinone) activity"/>
    <property type="evidence" value="ECO:0007669"/>
    <property type="project" value="UniProtKB-EC"/>
</dbReference>
<evidence type="ECO:0000256" key="2">
    <source>
        <dbReference type="ARBA" id="ARBA00004448"/>
    </source>
</evidence>
<dbReference type="EMBL" id="KX087249">
    <property type="protein sequence ID" value="ARH54143.1"/>
    <property type="molecule type" value="Genomic_DNA"/>
</dbReference>
<comment type="function">
    <text evidence="18">Core subunit of the mitochondrial membrane respiratory chain NADH dehydrogenase (Complex I) which catalyzes electron transfer from NADH through the respiratory chain, using ubiquinone as an electron acceptor. Essential for the catalytic activity and assembly of complex I.</text>
</comment>
<dbReference type="InterPro" id="IPR001750">
    <property type="entry name" value="ND/Mrp_TM"/>
</dbReference>
<evidence type="ECO:0000256" key="7">
    <source>
        <dbReference type="ARBA" id="ARBA00022660"/>
    </source>
</evidence>
<feature type="transmembrane region" description="Helical" evidence="18">
    <location>
        <begin position="140"/>
        <end position="160"/>
    </location>
</feature>
<keyword evidence="7 18" id="KW-0679">Respiratory chain</keyword>
<feature type="domain" description="NADH:quinone oxidoreductase/Mrp antiporter transmembrane" evidence="19">
    <location>
        <begin position="16"/>
        <end position="276"/>
    </location>
</feature>
<evidence type="ECO:0000256" key="16">
    <source>
        <dbReference type="ARBA" id="ARBA00023136"/>
    </source>
</evidence>
<organism evidence="20">
    <name type="scientific">Bromius obscurus</name>
    <dbReference type="NCBI Taxonomy" id="216246"/>
    <lineage>
        <taxon>Eukaryota</taxon>
        <taxon>Metazoa</taxon>
        <taxon>Ecdysozoa</taxon>
        <taxon>Arthropoda</taxon>
        <taxon>Hexapoda</taxon>
        <taxon>Insecta</taxon>
        <taxon>Pterygota</taxon>
        <taxon>Neoptera</taxon>
        <taxon>Endopterygota</taxon>
        <taxon>Coleoptera</taxon>
        <taxon>Polyphaga</taxon>
        <taxon>Cucujiformia</taxon>
        <taxon>Chrysomeloidea</taxon>
        <taxon>Chrysomelidae</taxon>
        <taxon>Eumolpinae</taxon>
        <taxon>Bromius</taxon>
    </lineage>
</organism>
<evidence type="ECO:0000256" key="18">
    <source>
        <dbReference type="RuleBase" id="RU003403"/>
    </source>
</evidence>
<name>A0A343C2A0_9CUCU</name>
<keyword evidence="14 18" id="KW-0830">Ubiquinone</keyword>
<feature type="transmembrane region" description="Helical" evidence="18">
    <location>
        <begin position="306"/>
        <end position="326"/>
    </location>
</feature>
<dbReference type="EC" id="7.1.1.2" evidence="4 18"/>
<dbReference type="Pfam" id="PF00361">
    <property type="entry name" value="Proton_antipo_M"/>
    <property type="match status" value="1"/>
</dbReference>
<feature type="transmembrane region" description="Helical" evidence="18">
    <location>
        <begin position="83"/>
        <end position="102"/>
    </location>
</feature>
<dbReference type="InterPro" id="IPR003917">
    <property type="entry name" value="NADH_UbQ_OxRdtase_chain2"/>
</dbReference>
<evidence type="ECO:0000256" key="3">
    <source>
        <dbReference type="ARBA" id="ARBA00007012"/>
    </source>
</evidence>
<dbReference type="PRINTS" id="PR01436">
    <property type="entry name" value="NADHDHGNASE2"/>
</dbReference>
<dbReference type="PANTHER" id="PTHR46552">
    <property type="entry name" value="NADH-UBIQUINONE OXIDOREDUCTASE CHAIN 2"/>
    <property type="match status" value="1"/>
</dbReference>
<feature type="transmembrane region" description="Helical" evidence="18">
    <location>
        <begin position="49"/>
        <end position="71"/>
    </location>
</feature>
<keyword evidence="9 18" id="KW-0999">Mitochondrion inner membrane</keyword>
<evidence type="ECO:0000256" key="14">
    <source>
        <dbReference type="ARBA" id="ARBA00023075"/>
    </source>
</evidence>
<evidence type="ECO:0000256" key="8">
    <source>
        <dbReference type="ARBA" id="ARBA00022692"/>
    </source>
</evidence>
<keyword evidence="10 18" id="KW-1278">Translocase</keyword>
<gene>
    <name evidence="20" type="primary">nad2</name>
</gene>
<accession>A0A343C2A0</accession>
<evidence type="ECO:0000313" key="20">
    <source>
        <dbReference type="EMBL" id="ARH54143.1"/>
    </source>
</evidence>
<evidence type="ECO:0000256" key="6">
    <source>
        <dbReference type="ARBA" id="ARBA00022448"/>
    </source>
</evidence>
<keyword evidence="8 18" id="KW-0812">Transmembrane</keyword>
<proteinExistence type="inferred from homology"/>
<comment type="subcellular location">
    <subcellularLocation>
        <location evidence="2 18">Mitochondrion inner membrane</location>
        <topology evidence="2 18">Multi-pass membrane protein</topology>
    </subcellularLocation>
</comment>
<evidence type="ECO:0000256" key="13">
    <source>
        <dbReference type="ARBA" id="ARBA00023027"/>
    </source>
</evidence>
<dbReference type="GO" id="GO:0006120">
    <property type="term" value="P:mitochondrial electron transport, NADH to ubiquinone"/>
    <property type="evidence" value="ECO:0007669"/>
    <property type="project" value="InterPro"/>
</dbReference>
<evidence type="ECO:0000256" key="4">
    <source>
        <dbReference type="ARBA" id="ARBA00012944"/>
    </source>
</evidence>
<evidence type="ECO:0000256" key="11">
    <source>
        <dbReference type="ARBA" id="ARBA00022982"/>
    </source>
</evidence>
<comment type="similarity">
    <text evidence="3 18">Belongs to the complex I subunit 2 family.</text>
</comment>
<evidence type="ECO:0000259" key="19">
    <source>
        <dbReference type="Pfam" id="PF00361"/>
    </source>
</evidence>
<dbReference type="InterPro" id="IPR050175">
    <property type="entry name" value="Complex_I_Subunit_2"/>
</dbReference>
<dbReference type="GO" id="GO:0005743">
    <property type="term" value="C:mitochondrial inner membrane"/>
    <property type="evidence" value="ECO:0007669"/>
    <property type="project" value="UniProtKB-SubCell"/>
</dbReference>
<keyword evidence="16 18" id="KW-0472">Membrane</keyword>
<geneLocation type="mitochondrion" evidence="20"/>
<reference evidence="20" key="1">
    <citation type="submission" date="2016-04" db="EMBL/GenBank/DDBJ databases">
        <title>Mitochondria of beetle species.</title>
        <authorList>
            <person name="Hunter A."/>
            <person name="Moriniere J."/>
            <person name="Tang P."/>
            <person name="Linard B."/>
            <person name="Crampton-Platt A."/>
            <person name="Vogler A.P."/>
        </authorList>
    </citation>
    <scope>NUCLEOTIDE SEQUENCE</scope>
</reference>
<evidence type="ECO:0000256" key="5">
    <source>
        <dbReference type="ARBA" id="ARBA00021008"/>
    </source>
</evidence>
<dbReference type="PANTHER" id="PTHR46552:SF1">
    <property type="entry name" value="NADH-UBIQUINONE OXIDOREDUCTASE CHAIN 2"/>
    <property type="match status" value="1"/>
</dbReference>
<evidence type="ECO:0000256" key="15">
    <source>
        <dbReference type="ARBA" id="ARBA00023128"/>
    </source>
</evidence>
<feature type="transmembrane region" description="Helical" evidence="18">
    <location>
        <begin position="114"/>
        <end position="134"/>
    </location>
</feature>
<keyword evidence="15 18" id="KW-0496">Mitochondrion</keyword>
<evidence type="ECO:0000256" key="12">
    <source>
        <dbReference type="ARBA" id="ARBA00022989"/>
    </source>
</evidence>
<feature type="transmembrane region" description="Helical" evidence="18">
    <location>
        <begin position="190"/>
        <end position="211"/>
    </location>
</feature>
<evidence type="ECO:0000256" key="9">
    <source>
        <dbReference type="ARBA" id="ARBA00022792"/>
    </source>
</evidence>
<keyword evidence="6" id="KW-0813">Transport</keyword>